<reference evidence="1" key="2">
    <citation type="submission" date="2020-09" db="EMBL/GenBank/DDBJ databases">
        <authorList>
            <person name="Sun Q."/>
            <person name="Ohkuma M."/>
        </authorList>
    </citation>
    <scope>NUCLEOTIDE SEQUENCE</scope>
    <source>
        <strain evidence="1">JCM 13306</strain>
    </source>
</reference>
<gene>
    <name evidence="1" type="ORF">GCM10009090_38190</name>
</gene>
<proteinExistence type="predicted"/>
<dbReference type="Proteomes" id="UP000623958">
    <property type="component" value="Unassembled WGS sequence"/>
</dbReference>
<keyword evidence="2" id="KW-1185">Reference proteome</keyword>
<comment type="caution">
    <text evidence="1">The sequence shown here is derived from an EMBL/GenBank/DDBJ whole genome shotgun (WGS) entry which is preliminary data.</text>
</comment>
<protein>
    <submittedName>
        <fullName evidence="1">Uncharacterized protein</fullName>
    </submittedName>
</protein>
<organism evidence="1 2">
    <name type="scientific">Xanthomonas boreopolis</name>
    <dbReference type="NCBI Taxonomy" id="86183"/>
    <lineage>
        <taxon>Bacteria</taxon>
        <taxon>Pseudomonadati</taxon>
        <taxon>Pseudomonadota</taxon>
        <taxon>Gammaproteobacteria</taxon>
        <taxon>Lysobacterales</taxon>
        <taxon>Lysobacteraceae</taxon>
        <taxon>Xanthomonas</taxon>
    </lineage>
</organism>
<evidence type="ECO:0000313" key="1">
    <source>
        <dbReference type="EMBL" id="GHH61589.1"/>
    </source>
</evidence>
<evidence type="ECO:0000313" key="2">
    <source>
        <dbReference type="Proteomes" id="UP000623958"/>
    </source>
</evidence>
<dbReference type="AlphaFoldDB" id="A0A919FDK2"/>
<dbReference type="RefSeq" id="WP_434030187.1">
    <property type="nucleotide sequence ID" value="NZ_BNBA01000070.1"/>
</dbReference>
<sequence>MSNWYSNTLLTVIALLLAAIVAKLYLPAAQLVGPQLSPPTRGDAIATRKITDPKIRRERLDELRSRLPVVWVSGGDIEVTGSVDVSNTVEIEGEVSIVR</sequence>
<reference evidence="1" key="1">
    <citation type="journal article" date="2014" name="Int. J. Syst. Evol. Microbiol.">
        <title>Complete genome sequence of Corynebacterium casei LMG S-19264T (=DSM 44701T), isolated from a smear-ripened cheese.</title>
        <authorList>
            <consortium name="US DOE Joint Genome Institute (JGI-PGF)"/>
            <person name="Walter F."/>
            <person name="Albersmeier A."/>
            <person name="Kalinowski J."/>
            <person name="Ruckert C."/>
        </authorList>
    </citation>
    <scope>NUCLEOTIDE SEQUENCE</scope>
    <source>
        <strain evidence="1">JCM 13306</strain>
    </source>
</reference>
<name>A0A919FDK2_9XANT</name>
<dbReference type="EMBL" id="BNBA01000070">
    <property type="protein sequence ID" value="GHH61589.1"/>
    <property type="molecule type" value="Genomic_DNA"/>
</dbReference>
<accession>A0A919FDK2</accession>